<comment type="subcellular location">
    <subcellularLocation>
        <location evidence="1">Cytoplasm</location>
    </subcellularLocation>
</comment>
<accession>C8W878</accession>
<dbReference type="InterPro" id="IPR003442">
    <property type="entry name" value="T6A_TsaE"/>
</dbReference>
<evidence type="ECO:0000256" key="11">
    <source>
        <dbReference type="ARBA" id="ARBA00032441"/>
    </source>
</evidence>
<evidence type="ECO:0000256" key="9">
    <source>
        <dbReference type="ARBA" id="ARBA00022842"/>
    </source>
</evidence>
<dbReference type="GO" id="GO:0005524">
    <property type="term" value="F:ATP binding"/>
    <property type="evidence" value="ECO:0007669"/>
    <property type="project" value="UniProtKB-KW"/>
</dbReference>
<evidence type="ECO:0000256" key="2">
    <source>
        <dbReference type="ARBA" id="ARBA00007599"/>
    </source>
</evidence>
<dbReference type="PANTHER" id="PTHR33540:SF2">
    <property type="entry name" value="TRNA THREONYLCARBAMOYLADENOSINE BIOSYNTHESIS PROTEIN TSAE"/>
    <property type="match status" value="1"/>
</dbReference>
<evidence type="ECO:0000256" key="5">
    <source>
        <dbReference type="ARBA" id="ARBA00022694"/>
    </source>
</evidence>
<sequence length="184" mass="19950">MTNPSVDANFGTNNTIANNLPEKTAAGTFVSTTTEQTIALGQILGKLLQAGDVLVLTGDLGAGKTQLTKGIAAGMGVTDDVTSPTFTIEMVYEGTTIPLYHFDLYRLSDPDQLEDTGLYDALESDGPTIIEWGEQFAEQIGERTLDVYVSRLSEEELASDDAEPRREIRFISQNARGEEIIQSL</sequence>
<reference evidence="12 13" key="1">
    <citation type="journal article" date="2009" name="Stand. Genomic Sci.">
        <title>Complete genome sequence of Atopobium parvulum type strain (IPP 1246).</title>
        <authorList>
            <person name="Copeland A."/>
            <person name="Sikorski J."/>
            <person name="Lapidus A."/>
            <person name="Nolan M."/>
            <person name="Del Rio T.G."/>
            <person name="Lucas S."/>
            <person name="Chen F."/>
            <person name="Tice H."/>
            <person name="Pitluck S."/>
            <person name="Cheng J.F."/>
            <person name="Pukall R."/>
            <person name="Chertkov O."/>
            <person name="Brettin T."/>
            <person name="Han C."/>
            <person name="Detter J.C."/>
            <person name="Kuske C."/>
            <person name="Bruce D."/>
            <person name="Goodwin L."/>
            <person name="Ivanova N."/>
            <person name="Mavromatis K."/>
            <person name="Mikhailova N."/>
            <person name="Chen A."/>
            <person name="Palaniappan K."/>
            <person name="Chain P."/>
            <person name="Rohde M."/>
            <person name="Goker M."/>
            <person name="Bristow J."/>
            <person name="Eisen J.A."/>
            <person name="Markowitz V."/>
            <person name="Hugenholtz P."/>
            <person name="Kyrpides N.C."/>
            <person name="Klenk H.P."/>
            <person name="Detter J.C."/>
        </authorList>
    </citation>
    <scope>NUCLEOTIDE SEQUENCE [LARGE SCALE GENOMIC DNA]</scope>
    <source>
        <strain evidence="13">ATCC 33793 / DSM 20469 / CCUG 32760 / JCM 10300 / KCTC 3663 / VPI 0546 / 1246</strain>
    </source>
</reference>
<dbReference type="eggNOG" id="COG0802">
    <property type="taxonomic scope" value="Bacteria"/>
</dbReference>
<keyword evidence="4" id="KW-0963">Cytoplasm</keyword>
<dbReference type="GO" id="GO:0005737">
    <property type="term" value="C:cytoplasm"/>
    <property type="evidence" value="ECO:0007669"/>
    <property type="project" value="UniProtKB-SubCell"/>
</dbReference>
<dbReference type="HOGENOM" id="CLU_087829_3_0_11"/>
<comment type="function">
    <text evidence="10">Required for the formation of a threonylcarbamoyl group on adenosine at position 37 (t(6)A37) in tRNAs that read codons beginning with adenine. Is involved in the transfer of the threonylcarbamoyl moiety of threonylcarbamoyl-AMP (TC-AMP) to the N6 group of A37, together with TsaD and TsaB. TsaE seems to play an indirect role in the t(6)A biosynthesis pathway, possibly in regulating the core enzymatic function of TsaD.</text>
</comment>
<dbReference type="NCBIfam" id="TIGR00150">
    <property type="entry name" value="T6A_YjeE"/>
    <property type="match status" value="1"/>
</dbReference>
<organism evidence="12 13">
    <name type="scientific">Lancefieldella parvula (strain ATCC 33793 / DSM 20469 / CCUG 32760 / JCM 10300 / KCTC 3663 / VPI 0546 / 1246)</name>
    <name type="common">Atopobium parvulum</name>
    <dbReference type="NCBI Taxonomy" id="521095"/>
    <lineage>
        <taxon>Bacteria</taxon>
        <taxon>Bacillati</taxon>
        <taxon>Actinomycetota</taxon>
        <taxon>Coriobacteriia</taxon>
        <taxon>Coriobacteriales</taxon>
        <taxon>Atopobiaceae</taxon>
        <taxon>Lancefieldella</taxon>
    </lineage>
</organism>
<evidence type="ECO:0000256" key="3">
    <source>
        <dbReference type="ARBA" id="ARBA00019010"/>
    </source>
</evidence>
<keyword evidence="5" id="KW-0819">tRNA processing</keyword>
<dbReference type="RefSeq" id="WP_012809324.1">
    <property type="nucleotide sequence ID" value="NC_013203.1"/>
</dbReference>
<dbReference type="EMBL" id="CP001721">
    <property type="protein sequence ID" value="ACV51668.1"/>
    <property type="molecule type" value="Genomic_DNA"/>
</dbReference>
<dbReference type="STRING" id="521095.Apar_1243"/>
<keyword evidence="13" id="KW-1185">Reference proteome</keyword>
<keyword evidence="6" id="KW-0479">Metal-binding</keyword>
<evidence type="ECO:0000256" key="8">
    <source>
        <dbReference type="ARBA" id="ARBA00022840"/>
    </source>
</evidence>
<evidence type="ECO:0000256" key="7">
    <source>
        <dbReference type="ARBA" id="ARBA00022741"/>
    </source>
</evidence>
<protein>
    <recommendedName>
        <fullName evidence="3">tRNA threonylcarbamoyladenosine biosynthesis protein TsaE</fullName>
    </recommendedName>
    <alternativeName>
        <fullName evidence="11">t(6)A37 threonylcarbamoyladenosine biosynthesis protein TsaE</fullName>
    </alternativeName>
</protein>
<dbReference type="PANTHER" id="PTHR33540">
    <property type="entry name" value="TRNA THREONYLCARBAMOYLADENOSINE BIOSYNTHESIS PROTEIN TSAE"/>
    <property type="match status" value="1"/>
</dbReference>
<dbReference type="SUPFAM" id="SSF52540">
    <property type="entry name" value="P-loop containing nucleoside triphosphate hydrolases"/>
    <property type="match status" value="1"/>
</dbReference>
<comment type="similarity">
    <text evidence="2">Belongs to the TsaE family.</text>
</comment>
<evidence type="ECO:0000256" key="6">
    <source>
        <dbReference type="ARBA" id="ARBA00022723"/>
    </source>
</evidence>
<evidence type="ECO:0000313" key="13">
    <source>
        <dbReference type="Proteomes" id="UP000000960"/>
    </source>
</evidence>
<keyword evidence="7" id="KW-0547">Nucleotide-binding</keyword>
<evidence type="ECO:0000256" key="4">
    <source>
        <dbReference type="ARBA" id="ARBA00022490"/>
    </source>
</evidence>
<dbReference type="InterPro" id="IPR027417">
    <property type="entry name" value="P-loop_NTPase"/>
</dbReference>
<dbReference type="KEGG" id="apv:Apar_1243"/>
<evidence type="ECO:0000313" key="12">
    <source>
        <dbReference type="EMBL" id="ACV51668.1"/>
    </source>
</evidence>
<dbReference type="Pfam" id="PF02367">
    <property type="entry name" value="TsaE"/>
    <property type="match status" value="1"/>
</dbReference>
<name>C8W878_LANP1</name>
<evidence type="ECO:0000256" key="1">
    <source>
        <dbReference type="ARBA" id="ARBA00004496"/>
    </source>
</evidence>
<dbReference type="GeneID" id="84806756"/>
<dbReference type="Gene3D" id="3.40.50.300">
    <property type="entry name" value="P-loop containing nucleotide triphosphate hydrolases"/>
    <property type="match status" value="1"/>
</dbReference>
<evidence type="ECO:0000256" key="10">
    <source>
        <dbReference type="ARBA" id="ARBA00024908"/>
    </source>
</evidence>
<gene>
    <name evidence="12" type="ordered locus">Apar_1243</name>
</gene>
<proteinExistence type="inferred from homology"/>
<dbReference type="Proteomes" id="UP000000960">
    <property type="component" value="Chromosome"/>
</dbReference>
<dbReference type="AlphaFoldDB" id="C8W878"/>
<keyword evidence="8" id="KW-0067">ATP-binding</keyword>
<dbReference type="GO" id="GO:0046872">
    <property type="term" value="F:metal ion binding"/>
    <property type="evidence" value="ECO:0007669"/>
    <property type="project" value="UniProtKB-KW"/>
</dbReference>
<dbReference type="GO" id="GO:0002949">
    <property type="term" value="P:tRNA threonylcarbamoyladenosine modification"/>
    <property type="evidence" value="ECO:0007669"/>
    <property type="project" value="InterPro"/>
</dbReference>
<keyword evidence="9" id="KW-0460">Magnesium</keyword>